<sequence>MNNPNSSLNLDSDEMLPEYDFSVGTRGKHYQAYRQGHSVTIYQEDGTTIVQDYPAIEEAIILLDPEC</sequence>
<reference evidence="1" key="1">
    <citation type="submission" date="2021-04" db="EMBL/GenBank/DDBJ databases">
        <title>Genome sequence of Woronichinia naegeliana from Washington state freshwater lake bloom.</title>
        <authorList>
            <person name="Dreher T.W."/>
        </authorList>
    </citation>
    <scope>NUCLEOTIDE SEQUENCE</scope>
    <source>
        <strain evidence="1">WA131</strain>
    </source>
</reference>
<gene>
    <name evidence="1" type="ORF">KA717_30575</name>
</gene>
<dbReference type="EMBL" id="CP073041">
    <property type="protein sequence ID" value="UXE59990.1"/>
    <property type="molecule type" value="Genomic_DNA"/>
</dbReference>
<protein>
    <submittedName>
        <fullName evidence="1">Uncharacterized protein</fullName>
    </submittedName>
</protein>
<dbReference type="AlphaFoldDB" id="A0A977KWQ6"/>
<proteinExistence type="predicted"/>
<accession>A0A977KWQ6</accession>
<name>A0A977KWQ6_9CYAN</name>
<evidence type="ECO:0000313" key="1">
    <source>
        <dbReference type="EMBL" id="UXE59990.1"/>
    </source>
</evidence>
<dbReference type="Proteomes" id="UP001065613">
    <property type="component" value="Chromosome"/>
</dbReference>
<organism evidence="1">
    <name type="scientific">Woronichinia naegeliana WA131</name>
    <dbReference type="NCBI Taxonomy" id="2824559"/>
    <lineage>
        <taxon>Bacteria</taxon>
        <taxon>Bacillati</taxon>
        <taxon>Cyanobacteriota</taxon>
        <taxon>Cyanophyceae</taxon>
        <taxon>Synechococcales</taxon>
        <taxon>Coelosphaeriaceae</taxon>
        <taxon>Woronichinia</taxon>
    </lineage>
</organism>
<dbReference type="KEGG" id="wna:KA717_30575"/>